<dbReference type="EMBL" id="MN738864">
    <property type="protein sequence ID" value="QHT28728.1"/>
    <property type="molecule type" value="Genomic_DNA"/>
</dbReference>
<dbReference type="InterPro" id="IPR012340">
    <property type="entry name" value="NA-bd_OB-fold"/>
</dbReference>
<dbReference type="InterPro" id="IPR050180">
    <property type="entry name" value="RNR_Ribonuclease"/>
</dbReference>
<dbReference type="GO" id="GO:0000175">
    <property type="term" value="F:3'-5'-RNA exonuclease activity"/>
    <property type="evidence" value="ECO:0007669"/>
    <property type="project" value="TreeGrafter"/>
</dbReference>
<feature type="domain" description="RNB" evidence="1">
    <location>
        <begin position="175"/>
        <end position="438"/>
    </location>
</feature>
<sequence length="571" mass="66729">MNGTIEILTPKYDTAEVQGLQGLMQKITIEGFDRIGKVFTGDHVEIVDNKCKLVKSNIKSVTILGMLELYSKYKYAPNKRGIERFKCAPISKKYPEFLVATQIRRKYTQNVLVTIRFIEWSDTLPYAELVQIIGYPTLHNLYEGVLHKFNLIKPRIKLPKKTWETLPNNTNTNGYCDKRDLDVFSIDPESTLDIDDALSLEINDDGYKIGIHISDVVGTLGEFNLLHLLDNLSTTIYAPHKILNMLPEQLSENLLSLRKGEERNVITLWLMIKDNCIVSSKIEKNIIINKHRFTYDNCNSYKNYTLLYNLIKDLRYRDLTFREFDSHKLIEKLMIIYNCEISNYLITHDLKPILRKHDLKLRQPDIKLEQLDIKSNTVLPLELETFIKIINNKAAIYTYKVGSYHNGLGLTNYGHCTSPIRRYVDCYNQYLIHGLTHIEDIEDIEDKKELNIDIDFINSEAAMIKKAQRMFNKLQLSDTISNEGVHLFKGYIYNSRNNKIEIYFPTQNITISKRLVDPKLNEYLVVENNIIIHYRNDIIIKKYRMFELLDVEIYVVVNKSNPYNKFIITLQ</sequence>
<dbReference type="PANTHER" id="PTHR23355">
    <property type="entry name" value="RIBONUCLEASE"/>
    <property type="match status" value="1"/>
</dbReference>
<dbReference type="InterPro" id="IPR001900">
    <property type="entry name" value="RNase_II/R"/>
</dbReference>
<proteinExistence type="predicted"/>
<name>A0A6C0EIB0_9ZZZZ</name>
<dbReference type="SMART" id="SM00955">
    <property type="entry name" value="RNB"/>
    <property type="match status" value="1"/>
</dbReference>
<dbReference type="PANTHER" id="PTHR23355:SF9">
    <property type="entry name" value="DIS3-LIKE EXONUCLEASE 2"/>
    <property type="match status" value="1"/>
</dbReference>
<dbReference type="SUPFAM" id="SSF50249">
    <property type="entry name" value="Nucleic acid-binding proteins"/>
    <property type="match status" value="1"/>
</dbReference>
<protein>
    <recommendedName>
        <fullName evidence="1">RNB domain-containing protein</fullName>
    </recommendedName>
</protein>
<reference evidence="2" key="1">
    <citation type="journal article" date="2020" name="Nature">
        <title>Giant virus diversity and host interactions through global metagenomics.</title>
        <authorList>
            <person name="Schulz F."/>
            <person name="Roux S."/>
            <person name="Paez-Espino D."/>
            <person name="Jungbluth S."/>
            <person name="Walsh D.A."/>
            <person name="Denef V.J."/>
            <person name="McMahon K.D."/>
            <person name="Konstantinidis K.T."/>
            <person name="Eloe-Fadrosh E.A."/>
            <person name="Kyrpides N.C."/>
            <person name="Woyke T."/>
        </authorList>
    </citation>
    <scope>NUCLEOTIDE SEQUENCE</scope>
    <source>
        <strain evidence="2">GVMAG-M-3300001351-8</strain>
    </source>
</reference>
<dbReference type="Pfam" id="PF00773">
    <property type="entry name" value="RNB"/>
    <property type="match status" value="2"/>
</dbReference>
<dbReference type="GO" id="GO:0006402">
    <property type="term" value="P:mRNA catabolic process"/>
    <property type="evidence" value="ECO:0007669"/>
    <property type="project" value="TreeGrafter"/>
</dbReference>
<accession>A0A6C0EIB0</accession>
<dbReference type="GO" id="GO:0003723">
    <property type="term" value="F:RNA binding"/>
    <property type="evidence" value="ECO:0007669"/>
    <property type="project" value="InterPro"/>
</dbReference>
<evidence type="ECO:0000313" key="2">
    <source>
        <dbReference type="EMBL" id="QHT28728.1"/>
    </source>
</evidence>
<dbReference type="AlphaFoldDB" id="A0A6C0EIB0"/>
<organism evidence="2">
    <name type="scientific">viral metagenome</name>
    <dbReference type="NCBI Taxonomy" id="1070528"/>
    <lineage>
        <taxon>unclassified sequences</taxon>
        <taxon>metagenomes</taxon>
        <taxon>organismal metagenomes</taxon>
    </lineage>
</organism>
<evidence type="ECO:0000259" key="1">
    <source>
        <dbReference type="SMART" id="SM00955"/>
    </source>
</evidence>